<accession>A0A6N3FNW1</accession>
<evidence type="ECO:0000313" key="1">
    <source>
        <dbReference type="EMBL" id="VYU53751.1"/>
    </source>
</evidence>
<dbReference type="AlphaFoldDB" id="A0A6N3FNW1"/>
<organism evidence="1">
    <name type="scientific">Paraprevotella clara</name>
    <dbReference type="NCBI Taxonomy" id="454154"/>
    <lineage>
        <taxon>Bacteria</taxon>
        <taxon>Pseudomonadati</taxon>
        <taxon>Bacteroidota</taxon>
        <taxon>Bacteroidia</taxon>
        <taxon>Bacteroidales</taxon>
        <taxon>Prevotellaceae</taxon>
        <taxon>Paraprevotella</taxon>
    </lineage>
</organism>
<dbReference type="EMBL" id="CACRUT010000023">
    <property type="protein sequence ID" value="VYU53751.1"/>
    <property type="molecule type" value="Genomic_DNA"/>
</dbReference>
<reference evidence="1" key="1">
    <citation type="submission" date="2019-11" db="EMBL/GenBank/DDBJ databases">
        <authorList>
            <person name="Feng L."/>
        </authorList>
    </citation>
    <scope>NUCLEOTIDE SEQUENCE</scope>
    <source>
        <strain evidence="1">PclaraLFYP37</strain>
    </source>
</reference>
<proteinExistence type="predicted"/>
<name>A0A6N3FNW1_9BACT</name>
<protein>
    <submittedName>
        <fullName evidence="1">Uncharacterized protein</fullName>
    </submittedName>
</protein>
<gene>
    <name evidence="1" type="ORF">PCLFYP37_00148</name>
</gene>
<sequence length="151" mass="17277">MPMLLRPVRPHIIGRDFIIRSTHFTNCQNVKPTTARIAHIPSAADRHEKNEISHIGLLSQYNLYPSFVHTLTDEKAIEPHTVHRHVSFIPEFGDILISISVTRTAPNKRKKRGKGLVSFPKQDIFTSISVHTRSNKRRKKIFLPAIEKSLS</sequence>